<dbReference type="AlphaFoldDB" id="A0A0L0H4A4"/>
<evidence type="ECO:0008006" key="5">
    <source>
        <dbReference type="Google" id="ProtNLM"/>
    </source>
</evidence>
<feature type="transmembrane region" description="Helical" evidence="2">
    <location>
        <begin position="128"/>
        <end position="147"/>
    </location>
</feature>
<evidence type="ECO:0000313" key="4">
    <source>
        <dbReference type="Proteomes" id="UP000053201"/>
    </source>
</evidence>
<protein>
    <recommendedName>
        <fullName evidence="5">MARVEL domain-containing protein</fullName>
    </recommendedName>
</protein>
<evidence type="ECO:0000313" key="3">
    <source>
        <dbReference type="EMBL" id="KNC95804.1"/>
    </source>
</evidence>
<gene>
    <name evidence="3" type="ORF">SPPG_08796</name>
</gene>
<reference evidence="3 4" key="1">
    <citation type="submission" date="2009-08" db="EMBL/GenBank/DDBJ databases">
        <title>The Genome Sequence of Spizellomyces punctatus strain DAOM BR117.</title>
        <authorList>
            <consortium name="The Broad Institute Genome Sequencing Platform"/>
            <person name="Russ C."/>
            <person name="Cuomo C."/>
            <person name="Shea T."/>
            <person name="Young S.K."/>
            <person name="Zeng Q."/>
            <person name="Koehrsen M."/>
            <person name="Haas B."/>
            <person name="Borodovsky M."/>
            <person name="Guigo R."/>
            <person name="Alvarado L."/>
            <person name="Berlin A."/>
            <person name="Bochicchio J."/>
            <person name="Borenstein D."/>
            <person name="Chapman S."/>
            <person name="Chen Z."/>
            <person name="Engels R."/>
            <person name="Freedman E."/>
            <person name="Gellesch M."/>
            <person name="Goldberg J."/>
            <person name="Griggs A."/>
            <person name="Gujja S."/>
            <person name="Heiman D."/>
            <person name="Hepburn T."/>
            <person name="Howarth C."/>
            <person name="Jen D."/>
            <person name="Larson L."/>
            <person name="Lewis B."/>
            <person name="Mehta T."/>
            <person name="Park D."/>
            <person name="Pearson M."/>
            <person name="Roberts A."/>
            <person name="Saif S."/>
            <person name="Shenoy N."/>
            <person name="Sisk P."/>
            <person name="Stolte C."/>
            <person name="Sykes S."/>
            <person name="Thomson T."/>
            <person name="Walk T."/>
            <person name="White J."/>
            <person name="Yandava C."/>
            <person name="Burger G."/>
            <person name="Gray M.W."/>
            <person name="Holland P.W.H."/>
            <person name="King N."/>
            <person name="Lang F.B.F."/>
            <person name="Roger A.J."/>
            <person name="Ruiz-Trillo I."/>
            <person name="Lander E."/>
            <person name="Nusbaum C."/>
        </authorList>
    </citation>
    <scope>NUCLEOTIDE SEQUENCE [LARGE SCALE GENOMIC DNA]</scope>
    <source>
        <strain evidence="3 4">DAOM BR117</strain>
    </source>
</reference>
<keyword evidence="4" id="KW-1185">Reference proteome</keyword>
<sequence>MSQQQVYNHPPNNGFYADPASVPTQKVADHHLESPVAVVQDTGKQQPGSTQSDIPWPRVAIFISLFLTTIFSIVGTALGDWVNGRYRTLPAKIGLYDFCIAGQCIKVADVCSGNSSDSFCAKLLGAEILMPLAVIASFAAMVLYGFYWKTSRRVFAQICIVSGLTTVIFELISIILLGLFKQDMADSSIDGVTFSKLALGAGFGLTIMSTILALLSIVFIYVTAFKGLY</sequence>
<feature type="compositionally biased region" description="Polar residues" evidence="1">
    <location>
        <begin position="1"/>
        <end position="11"/>
    </location>
</feature>
<feature type="transmembrane region" description="Helical" evidence="2">
    <location>
        <begin position="197"/>
        <end position="222"/>
    </location>
</feature>
<dbReference type="InParanoid" id="A0A0L0H4A4"/>
<feature type="transmembrane region" description="Helical" evidence="2">
    <location>
        <begin position="154"/>
        <end position="177"/>
    </location>
</feature>
<dbReference type="VEuPathDB" id="FungiDB:SPPG_08796"/>
<dbReference type="Proteomes" id="UP000053201">
    <property type="component" value="Unassembled WGS sequence"/>
</dbReference>
<name>A0A0L0H4A4_SPIPD</name>
<feature type="region of interest" description="Disordered" evidence="1">
    <location>
        <begin position="1"/>
        <end position="20"/>
    </location>
</feature>
<proteinExistence type="predicted"/>
<evidence type="ECO:0000256" key="1">
    <source>
        <dbReference type="SAM" id="MobiDB-lite"/>
    </source>
</evidence>
<dbReference type="RefSeq" id="XP_016603844.1">
    <property type="nucleotide sequence ID" value="XM_016756942.1"/>
</dbReference>
<feature type="transmembrane region" description="Helical" evidence="2">
    <location>
        <begin position="59"/>
        <end position="79"/>
    </location>
</feature>
<keyword evidence="2" id="KW-0812">Transmembrane</keyword>
<accession>A0A0L0H4A4</accession>
<keyword evidence="2" id="KW-0472">Membrane</keyword>
<keyword evidence="2" id="KW-1133">Transmembrane helix</keyword>
<organism evidence="3 4">
    <name type="scientific">Spizellomyces punctatus (strain DAOM BR117)</name>
    <dbReference type="NCBI Taxonomy" id="645134"/>
    <lineage>
        <taxon>Eukaryota</taxon>
        <taxon>Fungi</taxon>
        <taxon>Fungi incertae sedis</taxon>
        <taxon>Chytridiomycota</taxon>
        <taxon>Chytridiomycota incertae sedis</taxon>
        <taxon>Chytridiomycetes</taxon>
        <taxon>Spizellomycetales</taxon>
        <taxon>Spizellomycetaceae</taxon>
        <taxon>Spizellomyces</taxon>
    </lineage>
</organism>
<dbReference type="EMBL" id="KQ257476">
    <property type="protein sequence ID" value="KNC95804.1"/>
    <property type="molecule type" value="Genomic_DNA"/>
</dbReference>
<evidence type="ECO:0000256" key="2">
    <source>
        <dbReference type="SAM" id="Phobius"/>
    </source>
</evidence>
<dbReference type="GeneID" id="27691929"/>